<evidence type="ECO:0000313" key="3">
    <source>
        <dbReference type="Proteomes" id="UP000562492"/>
    </source>
</evidence>
<organism evidence="2 3">
    <name type="scientific">Comamonas odontotermitis</name>
    <dbReference type="NCBI Taxonomy" id="379895"/>
    <lineage>
        <taxon>Bacteria</taxon>
        <taxon>Pseudomonadati</taxon>
        <taxon>Pseudomonadota</taxon>
        <taxon>Betaproteobacteria</taxon>
        <taxon>Burkholderiales</taxon>
        <taxon>Comamonadaceae</taxon>
        <taxon>Comamonas</taxon>
    </lineage>
</organism>
<evidence type="ECO:0008006" key="4">
    <source>
        <dbReference type="Google" id="ProtNLM"/>
    </source>
</evidence>
<reference evidence="2 3" key="1">
    <citation type="submission" date="2020-08" db="EMBL/GenBank/DDBJ databases">
        <title>Functional genomics of gut bacteria from endangered species of beetles.</title>
        <authorList>
            <person name="Carlos-Shanley C."/>
        </authorList>
    </citation>
    <scope>NUCLEOTIDE SEQUENCE [LARGE SCALE GENOMIC DNA]</scope>
    <source>
        <strain evidence="2 3">S00124</strain>
    </source>
</reference>
<comment type="caution">
    <text evidence="2">The sequence shown here is derived from an EMBL/GenBank/DDBJ whole genome shotgun (WGS) entry which is preliminary data.</text>
</comment>
<sequence>MSNATEMLAKYLQAESAVLSGQSITFNGRTVSRADLSEIRKGRQEWEKKVQAEEGAGSPSIGGKGFAVATFGRRL</sequence>
<name>A0ABR6RH38_9BURK</name>
<keyword evidence="3" id="KW-1185">Reference proteome</keyword>
<feature type="region of interest" description="Disordered" evidence="1">
    <location>
        <begin position="51"/>
        <end position="75"/>
    </location>
</feature>
<dbReference type="RefSeq" id="WP_184708951.1">
    <property type="nucleotide sequence ID" value="NZ_JACHKZ010000015.1"/>
</dbReference>
<dbReference type="EMBL" id="JACHKZ010000015">
    <property type="protein sequence ID" value="MBB6578464.1"/>
    <property type="molecule type" value="Genomic_DNA"/>
</dbReference>
<dbReference type="Proteomes" id="UP000562492">
    <property type="component" value="Unassembled WGS sequence"/>
</dbReference>
<evidence type="ECO:0000256" key="1">
    <source>
        <dbReference type="SAM" id="MobiDB-lite"/>
    </source>
</evidence>
<proteinExistence type="predicted"/>
<evidence type="ECO:0000313" key="2">
    <source>
        <dbReference type="EMBL" id="MBB6578464.1"/>
    </source>
</evidence>
<accession>A0ABR6RH38</accession>
<gene>
    <name evidence="2" type="ORF">HNP33_002546</name>
</gene>
<protein>
    <recommendedName>
        <fullName evidence="4">Primosomal replication protein PriB/PriC domain protein</fullName>
    </recommendedName>
</protein>